<feature type="compositionally biased region" description="Low complexity" evidence="6">
    <location>
        <begin position="57"/>
        <end position="71"/>
    </location>
</feature>
<dbReference type="InterPro" id="IPR011990">
    <property type="entry name" value="TPR-like_helical_dom_sf"/>
</dbReference>
<keyword evidence="1" id="KW-0677">Repeat</keyword>
<accession>A0AAN7UDV8</accession>
<dbReference type="InterPro" id="IPR019734">
    <property type="entry name" value="TPR_rpt"/>
</dbReference>
<dbReference type="EMBL" id="JAVFKY010000003">
    <property type="protein sequence ID" value="KAK5579513.1"/>
    <property type="molecule type" value="Genomic_DNA"/>
</dbReference>
<dbReference type="Pfam" id="PF13181">
    <property type="entry name" value="TPR_8"/>
    <property type="match status" value="2"/>
</dbReference>
<name>A0AAN7UDV8_9MYCE</name>
<dbReference type="Gene3D" id="1.25.40.10">
    <property type="entry name" value="Tetratricopeptide repeat domain"/>
    <property type="match status" value="1"/>
</dbReference>
<dbReference type="InterPro" id="IPR051966">
    <property type="entry name" value="RPAP3"/>
</dbReference>
<protein>
    <recommendedName>
        <fullName evidence="4">RNA polymerase II-associated protein 3</fullName>
    </recommendedName>
</protein>
<feature type="compositionally biased region" description="Low complexity" evidence="6">
    <location>
        <begin position="234"/>
        <end position="276"/>
    </location>
</feature>
<evidence type="ECO:0000256" key="1">
    <source>
        <dbReference type="ARBA" id="ARBA00022737"/>
    </source>
</evidence>
<dbReference type="PANTHER" id="PTHR46423:SF1">
    <property type="entry name" value="RNA POLYMERASE II-ASSOCIATED PROTEIN 3"/>
    <property type="match status" value="1"/>
</dbReference>
<dbReference type="PROSITE" id="PS50005">
    <property type="entry name" value="TPR"/>
    <property type="match status" value="2"/>
</dbReference>
<dbReference type="GO" id="GO:0101031">
    <property type="term" value="C:protein folding chaperone complex"/>
    <property type="evidence" value="ECO:0007669"/>
    <property type="project" value="TreeGrafter"/>
</dbReference>
<reference evidence="8 9" key="1">
    <citation type="submission" date="2023-11" db="EMBL/GenBank/DDBJ databases">
        <title>Dfirmibasis_genome.</title>
        <authorList>
            <person name="Edelbroek B."/>
            <person name="Kjellin J."/>
            <person name="Jerlstrom-Hultqvist J."/>
            <person name="Soderbom F."/>
        </authorList>
    </citation>
    <scope>NUCLEOTIDE SEQUENCE [LARGE SCALE GENOMIC DNA]</scope>
    <source>
        <strain evidence="8 9">TNS-C-14</strain>
    </source>
</reference>
<evidence type="ECO:0000256" key="6">
    <source>
        <dbReference type="SAM" id="MobiDB-lite"/>
    </source>
</evidence>
<feature type="region of interest" description="Disordered" evidence="6">
    <location>
        <begin position="199"/>
        <end position="276"/>
    </location>
</feature>
<evidence type="ECO:0000313" key="9">
    <source>
        <dbReference type="Proteomes" id="UP001344447"/>
    </source>
</evidence>
<feature type="domain" description="RNA-polymerase II-associated protein 3-like C-terminal" evidence="7">
    <location>
        <begin position="299"/>
        <end position="390"/>
    </location>
</feature>
<dbReference type="InterPro" id="IPR025986">
    <property type="entry name" value="RPAP3-like_C"/>
</dbReference>
<comment type="similarity">
    <text evidence="3">Belongs to the RPAP3 family.</text>
</comment>
<evidence type="ECO:0000313" key="8">
    <source>
        <dbReference type="EMBL" id="KAK5579513.1"/>
    </source>
</evidence>
<evidence type="ECO:0000259" key="7">
    <source>
        <dbReference type="Pfam" id="PF13877"/>
    </source>
</evidence>
<dbReference type="Pfam" id="PF13877">
    <property type="entry name" value="RPAP3_C"/>
    <property type="match status" value="1"/>
</dbReference>
<feature type="region of interest" description="Disordered" evidence="6">
    <location>
        <begin position="34"/>
        <end position="76"/>
    </location>
</feature>
<evidence type="ECO:0000256" key="3">
    <source>
        <dbReference type="ARBA" id="ARBA00038275"/>
    </source>
</evidence>
<evidence type="ECO:0000256" key="4">
    <source>
        <dbReference type="ARBA" id="ARBA00040133"/>
    </source>
</evidence>
<keyword evidence="9" id="KW-1185">Reference proteome</keyword>
<dbReference type="Proteomes" id="UP001344447">
    <property type="component" value="Unassembled WGS sequence"/>
</dbReference>
<feature type="compositionally biased region" description="Basic and acidic residues" evidence="6">
    <location>
        <begin position="199"/>
        <end position="233"/>
    </location>
</feature>
<evidence type="ECO:0000256" key="5">
    <source>
        <dbReference type="PROSITE-ProRule" id="PRU00339"/>
    </source>
</evidence>
<feature type="repeat" description="TPR" evidence="5">
    <location>
        <begin position="149"/>
        <end position="182"/>
    </location>
</feature>
<organism evidence="8 9">
    <name type="scientific">Dictyostelium firmibasis</name>
    <dbReference type="NCBI Taxonomy" id="79012"/>
    <lineage>
        <taxon>Eukaryota</taxon>
        <taxon>Amoebozoa</taxon>
        <taxon>Evosea</taxon>
        <taxon>Eumycetozoa</taxon>
        <taxon>Dictyostelia</taxon>
        <taxon>Dictyosteliales</taxon>
        <taxon>Dictyosteliaceae</taxon>
        <taxon>Dictyostelium</taxon>
    </lineage>
</organism>
<evidence type="ECO:0000256" key="2">
    <source>
        <dbReference type="ARBA" id="ARBA00022803"/>
    </source>
</evidence>
<proteinExistence type="inferred from homology"/>
<dbReference type="AlphaFoldDB" id="A0AAN7UDV8"/>
<sequence length="420" mass="48502">MPLKSTANIDNKYLNEYIKDLKIWQSEIKNKDKEIKQSKFNNTTSTDQPPPPPPPSSSSSTTSTTTISSKPNNIIDNTNESIKYKEKGNQLFGQQKYKESIEYYTLAIQLDSTNAILYGNRAMAYLKMKNYQQCEIDSTRCLNLDPTYTKAYHRRGIARVELKRFEEAIQDFKHLLKSDPSNKDTLIELNKATTLLNDQKAKEKQQKEISDKLKKDLDEKERKEKEEKPKIIQEIKNVQPITTPQLQTQTQIQTQTQTQKQTPPLTTTTTVPQSQPKTLTLEERLNRMANLKAPIPKVAPKNSFEFERVYLSFNNDLSQLYQYFKLIDPNQLPVVLGDALTPSLFSDIISILEKYYLSNKEFTLIFNILNNLLKINRMSLNIQFSSKSEKSSLKIIIDSLNDCNTIDKSQIDFLLNKYTI</sequence>
<feature type="repeat" description="TPR" evidence="5">
    <location>
        <begin position="81"/>
        <end position="114"/>
    </location>
</feature>
<keyword evidence="2 5" id="KW-0802">TPR repeat</keyword>
<dbReference type="PANTHER" id="PTHR46423">
    <property type="entry name" value="RNA POLYMERASE II-ASSOCIATED PROTEIN 3"/>
    <property type="match status" value="1"/>
</dbReference>
<comment type="caution">
    <text evidence="8">The sequence shown here is derived from an EMBL/GenBank/DDBJ whole genome shotgun (WGS) entry which is preliminary data.</text>
</comment>
<dbReference type="SUPFAM" id="SSF48452">
    <property type="entry name" value="TPR-like"/>
    <property type="match status" value="1"/>
</dbReference>
<dbReference type="SMART" id="SM00028">
    <property type="entry name" value="TPR"/>
    <property type="match status" value="3"/>
</dbReference>
<gene>
    <name evidence="8" type="ORF">RB653_009197</name>
</gene>